<evidence type="ECO:0000259" key="1">
    <source>
        <dbReference type="Pfam" id="PF09830"/>
    </source>
</evidence>
<name>A0A6A7ABB6_9PLEO</name>
<sequence length="284" mass="32088">MDDISEDDLIVRFDELVSEGVIVYGPHTTHLVEDEDYPIEFRICPALTKKPHKVGASNEAFQDSRPWGPGSDLFRPSDRLTMCQLNGTHDLALNLFCVDRPQLLVVTSDSYRRQHEPLDADDFTVMLEVLRKWKSWYMIFNCGEKGGCSRVHKHVQGLKGPPHAFDALLRADEGKGMVPFQYFLHRFEQGFAEASPRVLLEVYTQMLARCRSTLGLGNEEVICPHNVVLWNDNLVVIPRRAGMWKGASANTGGMMGSVWVPDQAEMDKWLQLGCANVLRELGSQ</sequence>
<dbReference type="SUPFAM" id="SSF54197">
    <property type="entry name" value="HIT-like"/>
    <property type="match status" value="1"/>
</dbReference>
<dbReference type="Proteomes" id="UP000799424">
    <property type="component" value="Unassembled WGS sequence"/>
</dbReference>
<organism evidence="3 4">
    <name type="scientific">Ophiobolus disseminans</name>
    <dbReference type="NCBI Taxonomy" id="1469910"/>
    <lineage>
        <taxon>Eukaryota</taxon>
        <taxon>Fungi</taxon>
        <taxon>Dikarya</taxon>
        <taxon>Ascomycota</taxon>
        <taxon>Pezizomycotina</taxon>
        <taxon>Dothideomycetes</taxon>
        <taxon>Pleosporomycetidae</taxon>
        <taxon>Pleosporales</taxon>
        <taxon>Pleosporineae</taxon>
        <taxon>Phaeosphaeriaceae</taxon>
        <taxon>Ophiobolus</taxon>
    </lineage>
</organism>
<dbReference type="Pfam" id="PF19327">
    <property type="entry name" value="Ap4A_phos_N"/>
    <property type="match status" value="1"/>
</dbReference>
<dbReference type="PANTHER" id="PTHR38420">
    <property type="entry name" value="AP-4-A PHOSPHORYLASE II"/>
    <property type="match status" value="1"/>
</dbReference>
<feature type="domain" description="Ap4A phosphorylase 1/2 N-terminal" evidence="2">
    <location>
        <begin position="28"/>
        <end position="157"/>
    </location>
</feature>
<evidence type="ECO:0000313" key="3">
    <source>
        <dbReference type="EMBL" id="KAF2829967.1"/>
    </source>
</evidence>
<accession>A0A6A7ABB6</accession>
<dbReference type="GO" id="GO:0003877">
    <property type="term" value="F:ATP:ADP adenylyltransferase activity"/>
    <property type="evidence" value="ECO:0007669"/>
    <property type="project" value="InterPro"/>
</dbReference>
<proteinExistence type="predicted"/>
<dbReference type="OrthoDB" id="10267950at2759"/>
<evidence type="ECO:0000259" key="2">
    <source>
        <dbReference type="Pfam" id="PF19327"/>
    </source>
</evidence>
<dbReference type="AlphaFoldDB" id="A0A6A7ABB6"/>
<dbReference type="Pfam" id="PF09830">
    <property type="entry name" value="ATP_transf"/>
    <property type="match status" value="1"/>
</dbReference>
<dbReference type="GO" id="GO:0005524">
    <property type="term" value="F:ATP binding"/>
    <property type="evidence" value="ECO:0007669"/>
    <property type="project" value="InterPro"/>
</dbReference>
<evidence type="ECO:0000313" key="4">
    <source>
        <dbReference type="Proteomes" id="UP000799424"/>
    </source>
</evidence>
<dbReference type="EMBL" id="MU006220">
    <property type="protein sequence ID" value="KAF2829967.1"/>
    <property type="molecule type" value="Genomic_DNA"/>
</dbReference>
<dbReference type="Gene3D" id="3.30.428.70">
    <property type="match status" value="1"/>
</dbReference>
<dbReference type="InterPro" id="IPR043171">
    <property type="entry name" value="Ap4A_phos1/2-like"/>
</dbReference>
<dbReference type="InterPro" id="IPR019200">
    <property type="entry name" value="ATP_adenylylTrfase_C"/>
</dbReference>
<feature type="domain" description="ATP adenylyltransferase C-terminal" evidence="1">
    <location>
        <begin position="178"/>
        <end position="283"/>
    </location>
</feature>
<dbReference type="InterPro" id="IPR036265">
    <property type="entry name" value="HIT-like_sf"/>
</dbReference>
<keyword evidence="4" id="KW-1185">Reference proteome</keyword>
<reference evidence="3" key="1">
    <citation type="journal article" date="2020" name="Stud. Mycol.">
        <title>101 Dothideomycetes genomes: a test case for predicting lifestyles and emergence of pathogens.</title>
        <authorList>
            <person name="Haridas S."/>
            <person name="Albert R."/>
            <person name="Binder M."/>
            <person name="Bloem J."/>
            <person name="Labutti K."/>
            <person name="Salamov A."/>
            <person name="Andreopoulos B."/>
            <person name="Baker S."/>
            <person name="Barry K."/>
            <person name="Bills G."/>
            <person name="Bluhm B."/>
            <person name="Cannon C."/>
            <person name="Castanera R."/>
            <person name="Culley D."/>
            <person name="Daum C."/>
            <person name="Ezra D."/>
            <person name="Gonzalez J."/>
            <person name="Henrissat B."/>
            <person name="Kuo A."/>
            <person name="Liang C."/>
            <person name="Lipzen A."/>
            <person name="Lutzoni F."/>
            <person name="Magnuson J."/>
            <person name="Mondo S."/>
            <person name="Nolan M."/>
            <person name="Ohm R."/>
            <person name="Pangilinan J."/>
            <person name="Park H.-J."/>
            <person name="Ramirez L."/>
            <person name="Alfaro M."/>
            <person name="Sun H."/>
            <person name="Tritt A."/>
            <person name="Yoshinaga Y."/>
            <person name="Zwiers L.-H."/>
            <person name="Turgeon B."/>
            <person name="Goodwin S."/>
            <person name="Spatafora J."/>
            <person name="Crous P."/>
            <person name="Grigoriev I."/>
        </authorList>
    </citation>
    <scope>NUCLEOTIDE SEQUENCE</scope>
    <source>
        <strain evidence="3">CBS 113818</strain>
    </source>
</reference>
<protein>
    <submittedName>
        <fullName evidence="3">Uncharacterized protein</fullName>
    </submittedName>
</protein>
<dbReference type="GO" id="GO:0009117">
    <property type="term" value="P:nucleotide metabolic process"/>
    <property type="evidence" value="ECO:0007669"/>
    <property type="project" value="InterPro"/>
</dbReference>
<dbReference type="PANTHER" id="PTHR38420:SF1">
    <property type="entry name" value="PUTATIVE (AFU_ORTHOLOGUE AFUA_5G14690)-RELATED"/>
    <property type="match status" value="1"/>
</dbReference>
<dbReference type="InterPro" id="IPR009163">
    <property type="entry name" value="Ap4A_phos1/2"/>
</dbReference>
<dbReference type="InterPro" id="IPR045759">
    <property type="entry name" value="Ap4A_phos1/2_N"/>
</dbReference>
<gene>
    <name evidence="3" type="ORF">CC86DRAFT_464442</name>
</gene>